<dbReference type="PANTHER" id="PTHR27000">
    <property type="entry name" value="LEUCINE-RICH REPEAT RECEPTOR-LIKE PROTEIN KINASE FAMILY PROTEIN-RELATED"/>
    <property type="match status" value="1"/>
</dbReference>
<keyword evidence="4" id="KW-0732">Signal</keyword>
<organism evidence="12 13">
    <name type="scientific">Seminavis robusta</name>
    <dbReference type="NCBI Taxonomy" id="568900"/>
    <lineage>
        <taxon>Eukaryota</taxon>
        <taxon>Sar</taxon>
        <taxon>Stramenopiles</taxon>
        <taxon>Ochrophyta</taxon>
        <taxon>Bacillariophyta</taxon>
        <taxon>Bacillariophyceae</taxon>
        <taxon>Bacillariophycidae</taxon>
        <taxon>Naviculales</taxon>
        <taxon>Naviculaceae</taxon>
        <taxon>Seminavis</taxon>
    </lineage>
</organism>
<name>A0A9N8DJY0_9STRA</name>
<evidence type="ECO:0000256" key="10">
    <source>
        <dbReference type="SAM" id="MobiDB-lite"/>
    </source>
</evidence>
<feature type="region of interest" description="Disordered" evidence="10">
    <location>
        <begin position="89"/>
        <end position="127"/>
    </location>
</feature>
<dbReference type="OrthoDB" id="206948at2759"/>
<keyword evidence="5" id="KW-0677">Repeat</keyword>
<evidence type="ECO:0000313" key="12">
    <source>
        <dbReference type="EMBL" id="CAB9504378.1"/>
    </source>
</evidence>
<proteinExistence type="predicted"/>
<evidence type="ECO:0000256" key="7">
    <source>
        <dbReference type="ARBA" id="ARBA00023136"/>
    </source>
</evidence>
<evidence type="ECO:0000256" key="6">
    <source>
        <dbReference type="ARBA" id="ARBA00022989"/>
    </source>
</evidence>
<comment type="caution">
    <text evidence="12">The sequence shown here is derived from an EMBL/GenBank/DDBJ whole genome shotgun (WGS) entry which is preliminary data.</text>
</comment>
<feature type="region of interest" description="Disordered" evidence="10">
    <location>
        <begin position="144"/>
        <end position="165"/>
    </location>
</feature>
<dbReference type="EMBL" id="CAICTM010000194">
    <property type="protein sequence ID" value="CAB9504378.1"/>
    <property type="molecule type" value="Genomic_DNA"/>
</dbReference>
<reference evidence="12" key="1">
    <citation type="submission" date="2020-06" db="EMBL/GenBank/DDBJ databases">
        <authorList>
            <consortium name="Plant Systems Biology data submission"/>
        </authorList>
    </citation>
    <scope>NUCLEOTIDE SEQUENCE</scope>
    <source>
        <strain evidence="12">D6</strain>
    </source>
</reference>
<accession>A0A9N8DJY0</accession>
<keyword evidence="6 11" id="KW-1133">Transmembrane helix</keyword>
<feature type="region of interest" description="Disordered" evidence="10">
    <location>
        <begin position="1"/>
        <end position="41"/>
    </location>
</feature>
<feature type="transmembrane region" description="Helical" evidence="11">
    <location>
        <begin position="239"/>
        <end position="262"/>
    </location>
</feature>
<dbReference type="InterPro" id="IPR032675">
    <property type="entry name" value="LRR_dom_sf"/>
</dbReference>
<evidence type="ECO:0000256" key="1">
    <source>
        <dbReference type="ARBA" id="ARBA00004167"/>
    </source>
</evidence>
<keyword evidence="13" id="KW-1185">Reference proteome</keyword>
<dbReference type="Proteomes" id="UP001153069">
    <property type="component" value="Unassembled WGS sequence"/>
</dbReference>
<keyword evidence="8" id="KW-0675">Receptor</keyword>
<keyword evidence="3 11" id="KW-0812">Transmembrane</keyword>
<sequence>MSDSSAAPSTMKDPPAASLPATSSRSEVASLPSAATQGWGNVPLPILRAEANLSEKQILTAVDDNTNTSKDEPAVIRESVRLFEETLYADKNSKTEKAADNIDGSASSRHGSLSSQHQDPIPGPPEFRSAARIAVESRPGAFPVAGISATSDDLLSGGEENGSDQNIHERTEAQEWLEFNTANDFYNDEYPTEYPIEASVVDENDYEDASVHRPQVLEEATNVKPLPPTRPKKERSSKVGVFVIFLLLFVGILVAIVLISTLSQDHDKASDEIPSQEGQPAEIPMEEEITATYPPFDNGTLPLSTQTDILDNPGSPRYKANTWMWEDPLFESYLSWRQHQRFAMAVIYFSTEGDNWLRKDDWLSYEVPECQWFSQSDSPTVCDEDGRLVIQDYKYNNLGGTLPFEFQLASTKIADYSNNNISGYLPQLTDTNRLEEFIVSNNRIRPYAVVADSGLIGEYRKVIKIDSNNIEFKNMGLLSVFPSLEVLNMTKNVIASTLPMEVQLTPNLTYLGIGDNLCVGTVPTELGLLPALTGLDISDNLDLQGTLPTELGLLYSLVDLDVSNNEALNGTLPEELSALENLVHLDISGTSITGMVPMELCSRNNSGVLSLIANCSQLECC</sequence>
<dbReference type="GO" id="GO:0016020">
    <property type="term" value="C:membrane"/>
    <property type="evidence" value="ECO:0007669"/>
    <property type="project" value="UniProtKB-SubCell"/>
</dbReference>
<evidence type="ECO:0000256" key="9">
    <source>
        <dbReference type="ARBA" id="ARBA00023180"/>
    </source>
</evidence>
<protein>
    <submittedName>
        <fullName evidence="12">Leucine Rich Repeat</fullName>
    </submittedName>
</protein>
<dbReference type="SUPFAM" id="SSF52058">
    <property type="entry name" value="L domain-like"/>
    <property type="match status" value="1"/>
</dbReference>
<dbReference type="PANTHER" id="PTHR27000:SF642">
    <property type="entry name" value="INACTIVE LEUCINE-RICH REPEAT RECEPTOR KINASE XIAO-RELATED"/>
    <property type="match status" value="1"/>
</dbReference>
<keyword evidence="2" id="KW-0433">Leucine-rich repeat</keyword>
<evidence type="ECO:0000313" key="13">
    <source>
        <dbReference type="Proteomes" id="UP001153069"/>
    </source>
</evidence>
<keyword evidence="7 11" id="KW-0472">Membrane</keyword>
<feature type="compositionally biased region" description="Polar residues" evidence="10">
    <location>
        <begin position="20"/>
        <end position="39"/>
    </location>
</feature>
<evidence type="ECO:0000256" key="4">
    <source>
        <dbReference type="ARBA" id="ARBA00022729"/>
    </source>
</evidence>
<evidence type="ECO:0000256" key="3">
    <source>
        <dbReference type="ARBA" id="ARBA00022692"/>
    </source>
</evidence>
<evidence type="ECO:0000256" key="2">
    <source>
        <dbReference type="ARBA" id="ARBA00022614"/>
    </source>
</evidence>
<dbReference type="AlphaFoldDB" id="A0A9N8DJY0"/>
<gene>
    <name evidence="12" type="ORF">SEMRO_195_G083180.1</name>
</gene>
<evidence type="ECO:0000256" key="8">
    <source>
        <dbReference type="ARBA" id="ARBA00023170"/>
    </source>
</evidence>
<evidence type="ECO:0000256" key="11">
    <source>
        <dbReference type="SAM" id="Phobius"/>
    </source>
</evidence>
<dbReference type="Gene3D" id="3.80.10.10">
    <property type="entry name" value="Ribonuclease Inhibitor"/>
    <property type="match status" value="1"/>
</dbReference>
<comment type="subcellular location">
    <subcellularLocation>
        <location evidence="1">Membrane</location>
        <topology evidence="1">Single-pass membrane protein</topology>
    </subcellularLocation>
</comment>
<evidence type="ECO:0000256" key="5">
    <source>
        <dbReference type="ARBA" id="ARBA00022737"/>
    </source>
</evidence>
<feature type="compositionally biased region" description="Low complexity" evidence="10">
    <location>
        <begin position="105"/>
        <end position="115"/>
    </location>
</feature>
<feature type="compositionally biased region" description="Basic and acidic residues" evidence="10">
    <location>
        <begin position="91"/>
        <end position="100"/>
    </location>
</feature>
<keyword evidence="9" id="KW-0325">Glycoprotein</keyword>